<dbReference type="OrthoDB" id="7594379at2"/>
<sequence length="245" mass="27002">MPASASSNTSLAAKREKLRALSAKARLRAENAIAAYYPDEGPLARVLYPRHLEFFRAGAACRQRLMLAANRVGKTEGVGGYELTLHLTGLYPHWWEGRRFTRPVRAWACGDTTESVREILQRKLLGPPEAPGAGLIPRRAIREVARRGSGVADAVERVAVAHATGGLSWLKFKSYDQKRRAFQGTEQDVIWLDEEPPMDVYAECLMRTMTTGGLLMLTFTPLLGLSEVVLSFLPGGKLPQAEEVA</sequence>
<proteinExistence type="predicted"/>
<protein>
    <submittedName>
        <fullName evidence="1">DNA packaging protein GP3</fullName>
    </submittedName>
</protein>
<keyword evidence="2" id="KW-1185">Reference proteome</keyword>
<dbReference type="RefSeq" id="WP_020885654.1">
    <property type="nucleotide sequence ID" value="NZ_ATHI01000001.1"/>
</dbReference>
<dbReference type="Pfam" id="PF03237">
    <property type="entry name" value="Terminase_6N"/>
    <property type="match status" value="1"/>
</dbReference>
<accession>S7THZ6</accession>
<gene>
    <name evidence="1" type="ORF">dsat_1768</name>
</gene>
<evidence type="ECO:0000313" key="2">
    <source>
        <dbReference type="Proteomes" id="UP000014975"/>
    </source>
</evidence>
<comment type="caution">
    <text evidence="1">The sequence shown here is derived from an EMBL/GenBank/DDBJ whole genome shotgun (WGS) entry which is preliminary data.</text>
</comment>
<organism evidence="1 2">
    <name type="scientific">Alkalidesulfovibrio alkalitolerans DSM 16529</name>
    <dbReference type="NCBI Taxonomy" id="1121439"/>
    <lineage>
        <taxon>Bacteria</taxon>
        <taxon>Pseudomonadati</taxon>
        <taxon>Thermodesulfobacteriota</taxon>
        <taxon>Desulfovibrionia</taxon>
        <taxon>Desulfovibrionales</taxon>
        <taxon>Desulfovibrionaceae</taxon>
        <taxon>Alkalidesulfovibrio</taxon>
    </lineage>
</organism>
<dbReference type="STRING" id="1121439.dsat_1768"/>
<reference evidence="1 2" key="1">
    <citation type="journal article" date="2013" name="Genome Announc.">
        <title>Draft genome sequences for three mercury-methylating, sulfate-reducing bacteria.</title>
        <authorList>
            <person name="Brown S.D."/>
            <person name="Hurt R.A.Jr."/>
            <person name="Gilmour C.C."/>
            <person name="Elias D.A."/>
        </authorList>
    </citation>
    <scope>NUCLEOTIDE SEQUENCE [LARGE SCALE GENOMIC DNA]</scope>
    <source>
        <strain evidence="1 2">DSM 16529</strain>
    </source>
</reference>
<dbReference type="AlphaFoldDB" id="S7THZ6"/>
<dbReference type="EMBL" id="ATHI01000001">
    <property type="protein sequence ID" value="EPR36240.1"/>
    <property type="molecule type" value="Genomic_DNA"/>
</dbReference>
<dbReference type="PATRIC" id="fig|1121439.3.peg.153"/>
<dbReference type="eggNOG" id="COG5565">
    <property type="taxonomic scope" value="Bacteria"/>
</dbReference>
<name>S7THZ6_9BACT</name>
<evidence type="ECO:0000313" key="1">
    <source>
        <dbReference type="EMBL" id="EPR36240.1"/>
    </source>
</evidence>
<dbReference type="Proteomes" id="UP000014975">
    <property type="component" value="Unassembled WGS sequence"/>
</dbReference>